<keyword evidence="1" id="KW-1185">Reference proteome</keyword>
<dbReference type="WBParaSite" id="ACAC_0000346801-mRNA-1">
    <property type="protein sequence ID" value="ACAC_0000346801-mRNA-1"/>
    <property type="gene ID" value="ACAC_0000346801"/>
</dbReference>
<reference evidence="1" key="1">
    <citation type="submission" date="2012-09" db="EMBL/GenBank/DDBJ databases">
        <authorList>
            <person name="Martin A.A."/>
        </authorList>
    </citation>
    <scope>NUCLEOTIDE SEQUENCE</scope>
</reference>
<reference evidence="2" key="2">
    <citation type="submission" date="2017-02" db="UniProtKB">
        <authorList>
            <consortium name="WormBaseParasite"/>
        </authorList>
    </citation>
    <scope>IDENTIFICATION</scope>
</reference>
<name>A0A0K0D089_ANGCA</name>
<dbReference type="AlphaFoldDB" id="A0A0K0D089"/>
<dbReference type="Proteomes" id="UP000035642">
    <property type="component" value="Unassembled WGS sequence"/>
</dbReference>
<organism evidence="1 2">
    <name type="scientific">Angiostrongylus cantonensis</name>
    <name type="common">Rat lungworm</name>
    <dbReference type="NCBI Taxonomy" id="6313"/>
    <lineage>
        <taxon>Eukaryota</taxon>
        <taxon>Metazoa</taxon>
        <taxon>Ecdysozoa</taxon>
        <taxon>Nematoda</taxon>
        <taxon>Chromadorea</taxon>
        <taxon>Rhabditida</taxon>
        <taxon>Rhabditina</taxon>
        <taxon>Rhabditomorpha</taxon>
        <taxon>Strongyloidea</taxon>
        <taxon>Metastrongylidae</taxon>
        <taxon>Angiostrongylus</taxon>
    </lineage>
</organism>
<evidence type="ECO:0000313" key="2">
    <source>
        <dbReference type="WBParaSite" id="ACAC_0000346801-mRNA-1"/>
    </source>
</evidence>
<protein>
    <submittedName>
        <fullName evidence="2">AAA_9 domain-containing protein</fullName>
    </submittedName>
</protein>
<evidence type="ECO:0000313" key="1">
    <source>
        <dbReference type="Proteomes" id="UP000035642"/>
    </source>
</evidence>
<proteinExistence type="predicted"/>
<accession>A0A0K0D089</accession>
<sequence>LSLRAFHFDGCVLFPGFKQTIQRALIPLELSNELQYMSELKLELVNRFQESPFFLDNIQVKDIRRYTDKYNEIQRERLEPGELV</sequence>